<accession>A0A3N1H153</accession>
<dbReference type="OrthoDB" id="9803479at2"/>
<evidence type="ECO:0000313" key="1">
    <source>
        <dbReference type="EMBL" id="ROP36261.1"/>
    </source>
</evidence>
<dbReference type="AlphaFoldDB" id="A0A3N1H153"/>
<dbReference type="RefSeq" id="WP_148088716.1">
    <property type="nucleotide sequence ID" value="NZ_RJKM01000001.1"/>
</dbReference>
<proteinExistence type="predicted"/>
<keyword evidence="2" id="KW-1185">Reference proteome</keyword>
<gene>
    <name evidence="1" type="ORF">EDD40_1526</name>
</gene>
<evidence type="ECO:0000313" key="2">
    <source>
        <dbReference type="Proteomes" id="UP000268727"/>
    </source>
</evidence>
<dbReference type="Proteomes" id="UP000268727">
    <property type="component" value="Unassembled WGS sequence"/>
</dbReference>
<protein>
    <submittedName>
        <fullName evidence="1">Uncharacterized protein</fullName>
    </submittedName>
</protein>
<sequence>MIAVAECVISETIGDNGPVQACVVHTHIAPCPRNGRAASRSPLHTDTVSDRDAILVFWDTVTARQRPLVIHRGSLGDPRPHSTGVDDFACWCEPEVLAAKAGDRRG</sequence>
<reference evidence="1 2" key="1">
    <citation type="submission" date="2018-11" db="EMBL/GenBank/DDBJ databases">
        <title>Sequencing the genomes of 1000 actinobacteria strains.</title>
        <authorList>
            <person name="Klenk H.-P."/>
        </authorList>
    </citation>
    <scope>NUCLEOTIDE SEQUENCE [LARGE SCALE GENOMIC DNA]</scope>
    <source>
        <strain evidence="1 2">DSM 44231</strain>
    </source>
</reference>
<comment type="caution">
    <text evidence="1">The sequence shown here is derived from an EMBL/GenBank/DDBJ whole genome shotgun (WGS) entry which is preliminary data.</text>
</comment>
<name>A0A3N1H153_9PSEU</name>
<dbReference type="EMBL" id="RJKM01000001">
    <property type="protein sequence ID" value="ROP36261.1"/>
    <property type="molecule type" value="Genomic_DNA"/>
</dbReference>
<organism evidence="1 2">
    <name type="scientific">Saccharothrix texasensis</name>
    <dbReference type="NCBI Taxonomy" id="103734"/>
    <lineage>
        <taxon>Bacteria</taxon>
        <taxon>Bacillati</taxon>
        <taxon>Actinomycetota</taxon>
        <taxon>Actinomycetes</taxon>
        <taxon>Pseudonocardiales</taxon>
        <taxon>Pseudonocardiaceae</taxon>
        <taxon>Saccharothrix</taxon>
    </lineage>
</organism>